<feature type="domain" description="Tim44-like" evidence="9">
    <location>
        <begin position="146"/>
        <end position="301"/>
    </location>
</feature>
<dbReference type="Gene3D" id="3.10.450.240">
    <property type="match status" value="1"/>
</dbReference>
<dbReference type="InterPro" id="IPR032710">
    <property type="entry name" value="NTF2-like_dom_sf"/>
</dbReference>
<dbReference type="InterPro" id="IPR051975">
    <property type="entry name" value="mtLSU_mL45"/>
</dbReference>
<evidence type="ECO:0000256" key="6">
    <source>
        <dbReference type="ARBA" id="ARBA00038073"/>
    </source>
</evidence>
<evidence type="ECO:0000256" key="7">
    <source>
        <dbReference type="ARBA" id="ARBA00039448"/>
    </source>
</evidence>
<evidence type="ECO:0000256" key="3">
    <source>
        <dbReference type="ARBA" id="ARBA00022980"/>
    </source>
</evidence>
<dbReference type="AlphaFoldDB" id="A0A2P2KIA1"/>
<comment type="similarity">
    <text evidence="6">Belongs to the mitochondrion-specific ribosomal protein mL45 family.</text>
</comment>
<comment type="subcellular location">
    <subcellularLocation>
        <location evidence="1">Mitochondrion</location>
    </subcellularLocation>
</comment>
<organism evidence="10">
    <name type="scientific">Rhizophora mucronata</name>
    <name type="common">Asiatic mangrove</name>
    <dbReference type="NCBI Taxonomy" id="61149"/>
    <lineage>
        <taxon>Eukaryota</taxon>
        <taxon>Viridiplantae</taxon>
        <taxon>Streptophyta</taxon>
        <taxon>Embryophyta</taxon>
        <taxon>Tracheophyta</taxon>
        <taxon>Spermatophyta</taxon>
        <taxon>Magnoliopsida</taxon>
        <taxon>eudicotyledons</taxon>
        <taxon>Gunneridae</taxon>
        <taxon>Pentapetalae</taxon>
        <taxon>rosids</taxon>
        <taxon>fabids</taxon>
        <taxon>Malpighiales</taxon>
        <taxon>Rhizophoraceae</taxon>
        <taxon>Rhizophora</taxon>
    </lineage>
</organism>
<dbReference type="GO" id="GO:0005739">
    <property type="term" value="C:mitochondrion"/>
    <property type="evidence" value="ECO:0007669"/>
    <property type="project" value="UniProtKB-SubCell"/>
</dbReference>
<dbReference type="SMART" id="SM00978">
    <property type="entry name" value="Tim44"/>
    <property type="match status" value="1"/>
</dbReference>
<evidence type="ECO:0000259" key="9">
    <source>
        <dbReference type="SMART" id="SM00978"/>
    </source>
</evidence>
<keyword evidence="4" id="KW-0496">Mitochondrion</keyword>
<dbReference type="SUPFAM" id="SSF54427">
    <property type="entry name" value="NTF2-like"/>
    <property type="match status" value="1"/>
</dbReference>
<dbReference type="PANTHER" id="PTHR28554">
    <property type="entry name" value="39S RIBOSOMAL PROTEIN L45, MITOCHONDRIAL"/>
    <property type="match status" value="1"/>
</dbReference>
<evidence type="ECO:0000256" key="4">
    <source>
        <dbReference type="ARBA" id="ARBA00023128"/>
    </source>
</evidence>
<evidence type="ECO:0000256" key="2">
    <source>
        <dbReference type="ARBA" id="ARBA00022946"/>
    </source>
</evidence>
<sequence>MGLLVRRLQEIRAFNRVIQASESAYLLGRSRSYCSNFSNGPEHKPWGISSFLYKGQNALPWTQGSTMTLRSTMAVELSIFLDDKRLVTTQARPPPQARQMAGLKVAISSPGLVYEPYVPRERISFWKRCFTKSGWRRTKEDIILELKSAYAIAKLRKTGYTKQQFYLEAIELYKEINTLLANGDKTTIRKAVTEKMYSELKNEIKQRESRWNKIYWEMIEPVIKIRTLRARLIGVDKNDLNKAFIQLTLEFMTKQKFEAYDSKGNVVAGDKNKEVLVRDIWVFEKSLFHAGAFWRLCGRISV</sequence>
<dbReference type="EMBL" id="GGEC01024948">
    <property type="protein sequence ID" value="MBX05432.1"/>
    <property type="molecule type" value="Transcribed_RNA"/>
</dbReference>
<dbReference type="PANTHER" id="PTHR28554:SF1">
    <property type="entry name" value="LARGE RIBOSOMAL SUBUNIT PROTEIN ML45"/>
    <property type="match status" value="1"/>
</dbReference>
<evidence type="ECO:0000256" key="5">
    <source>
        <dbReference type="ARBA" id="ARBA00023274"/>
    </source>
</evidence>
<keyword evidence="3 10" id="KW-0689">Ribosomal protein</keyword>
<dbReference type="InterPro" id="IPR007379">
    <property type="entry name" value="Tim44-like_dom"/>
</dbReference>
<dbReference type="GO" id="GO:0005840">
    <property type="term" value="C:ribosome"/>
    <property type="evidence" value="ECO:0007669"/>
    <property type="project" value="UniProtKB-KW"/>
</dbReference>
<reference evidence="10" key="1">
    <citation type="submission" date="2018-02" db="EMBL/GenBank/DDBJ databases">
        <title>Rhizophora mucronata_Transcriptome.</title>
        <authorList>
            <person name="Meera S.P."/>
            <person name="Sreeshan A."/>
            <person name="Augustine A."/>
        </authorList>
    </citation>
    <scope>NUCLEOTIDE SEQUENCE</scope>
    <source>
        <tissue evidence="10">Leaf</tissue>
    </source>
</reference>
<keyword evidence="5" id="KW-0687">Ribonucleoprotein</keyword>
<dbReference type="Pfam" id="PF04280">
    <property type="entry name" value="Tim44"/>
    <property type="match status" value="1"/>
</dbReference>
<dbReference type="FunFam" id="3.10.450.240:FF:000006">
    <property type="entry name" value="Mitochondrial inner membrane translocase complex, subunit Tim44-related protein"/>
    <property type="match status" value="1"/>
</dbReference>
<proteinExistence type="inferred from homology"/>
<evidence type="ECO:0000256" key="8">
    <source>
        <dbReference type="ARBA" id="ARBA00043031"/>
    </source>
</evidence>
<evidence type="ECO:0000313" key="10">
    <source>
        <dbReference type="EMBL" id="MBX05432.1"/>
    </source>
</evidence>
<protein>
    <recommendedName>
        <fullName evidence="7">Large ribosomal subunit protein mL45</fullName>
    </recommendedName>
    <alternativeName>
        <fullName evidence="8">39S ribosomal protein L45, mitochondrial</fullName>
    </alternativeName>
</protein>
<evidence type="ECO:0000256" key="1">
    <source>
        <dbReference type="ARBA" id="ARBA00004173"/>
    </source>
</evidence>
<keyword evidence="2" id="KW-0809">Transit peptide</keyword>
<dbReference type="GO" id="GO:1990904">
    <property type="term" value="C:ribonucleoprotein complex"/>
    <property type="evidence" value="ECO:0007669"/>
    <property type="project" value="UniProtKB-KW"/>
</dbReference>
<name>A0A2P2KIA1_RHIMU</name>
<accession>A0A2P2KIA1</accession>